<accession>A0A445B9C3</accession>
<proteinExistence type="predicted"/>
<gene>
    <name evidence="1" type="ORF">Ahy_A10g050423</name>
</gene>
<keyword evidence="2" id="KW-1185">Reference proteome</keyword>
<protein>
    <submittedName>
        <fullName evidence="1">Uncharacterized protein</fullName>
    </submittedName>
</protein>
<evidence type="ECO:0000313" key="2">
    <source>
        <dbReference type="Proteomes" id="UP000289738"/>
    </source>
</evidence>
<organism evidence="1 2">
    <name type="scientific">Arachis hypogaea</name>
    <name type="common">Peanut</name>
    <dbReference type="NCBI Taxonomy" id="3818"/>
    <lineage>
        <taxon>Eukaryota</taxon>
        <taxon>Viridiplantae</taxon>
        <taxon>Streptophyta</taxon>
        <taxon>Embryophyta</taxon>
        <taxon>Tracheophyta</taxon>
        <taxon>Spermatophyta</taxon>
        <taxon>Magnoliopsida</taxon>
        <taxon>eudicotyledons</taxon>
        <taxon>Gunneridae</taxon>
        <taxon>Pentapetalae</taxon>
        <taxon>rosids</taxon>
        <taxon>fabids</taxon>
        <taxon>Fabales</taxon>
        <taxon>Fabaceae</taxon>
        <taxon>Papilionoideae</taxon>
        <taxon>50 kb inversion clade</taxon>
        <taxon>dalbergioids sensu lato</taxon>
        <taxon>Dalbergieae</taxon>
        <taxon>Pterocarpus clade</taxon>
        <taxon>Arachis</taxon>
    </lineage>
</organism>
<comment type="caution">
    <text evidence="1">The sequence shown here is derived from an EMBL/GenBank/DDBJ whole genome shotgun (WGS) entry which is preliminary data.</text>
</comment>
<dbReference type="Proteomes" id="UP000289738">
    <property type="component" value="Chromosome A10"/>
</dbReference>
<evidence type="ECO:0000313" key="1">
    <source>
        <dbReference type="EMBL" id="RYR35273.1"/>
    </source>
</evidence>
<dbReference type="EMBL" id="SDMP01000010">
    <property type="protein sequence ID" value="RYR35273.1"/>
    <property type="molecule type" value="Genomic_DNA"/>
</dbReference>
<name>A0A445B9C3_ARAHY</name>
<dbReference type="AlphaFoldDB" id="A0A445B9C3"/>
<sequence>MLLNLQCLVQGKGALDSSNNGLNRRFSQAERLSRVSEELAWYCKSAGSDSHGTTLLSLSCEHWEVVRREEACNSIDS</sequence>
<reference evidence="1 2" key="1">
    <citation type="submission" date="2019-01" db="EMBL/GenBank/DDBJ databases">
        <title>Sequencing of cultivated peanut Arachis hypogaea provides insights into genome evolution and oil improvement.</title>
        <authorList>
            <person name="Chen X."/>
        </authorList>
    </citation>
    <scope>NUCLEOTIDE SEQUENCE [LARGE SCALE GENOMIC DNA]</scope>
    <source>
        <strain evidence="2">cv. Fuhuasheng</strain>
        <tissue evidence="1">Leaves</tissue>
    </source>
</reference>